<proteinExistence type="predicted"/>
<reference evidence="6" key="1">
    <citation type="submission" date="2018-05" db="EMBL/GenBank/DDBJ databases">
        <authorList>
            <person name="Lanie J.A."/>
            <person name="Ng W.-L."/>
            <person name="Kazmierczak K.M."/>
            <person name="Andrzejewski T.M."/>
            <person name="Davidsen T.M."/>
            <person name="Wayne K.J."/>
            <person name="Tettelin H."/>
            <person name="Glass J.I."/>
            <person name="Rusch D."/>
            <person name="Podicherti R."/>
            <person name="Tsui H.-C.T."/>
            <person name="Winkler M.E."/>
        </authorList>
    </citation>
    <scope>NUCLEOTIDE SEQUENCE</scope>
    <source>
        <strain evidence="6">KNB</strain>
    </source>
</reference>
<dbReference type="InterPro" id="IPR018511">
    <property type="entry name" value="Hemolysin-typ_Ca-bd_CS"/>
</dbReference>
<dbReference type="EMBL" id="LS423452">
    <property type="protein sequence ID" value="SPS05600.1"/>
    <property type="molecule type" value="Genomic_DNA"/>
</dbReference>
<evidence type="ECO:0000256" key="2">
    <source>
        <dbReference type="ARBA" id="ARBA00004613"/>
    </source>
</evidence>
<evidence type="ECO:0000313" key="6">
    <source>
        <dbReference type="EMBL" id="SPS05600.1"/>
    </source>
</evidence>
<dbReference type="Gene3D" id="2.150.10.10">
    <property type="entry name" value="Serralysin-like metalloprotease, C-terminal"/>
    <property type="match status" value="3"/>
</dbReference>
<dbReference type="PRINTS" id="PR00313">
    <property type="entry name" value="CABNDNGRPT"/>
</dbReference>
<comment type="cofactor">
    <cofactor evidence="1">
        <name>Ca(2+)</name>
        <dbReference type="ChEBI" id="CHEBI:29108"/>
    </cofactor>
</comment>
<sequence>MAILNGNNSGNILWGTNNSDTINGNGGADLLFGRGGDDLINGGNGNDIISGDSGNDTINGEQGADLISGGSGDDQINGGDGNDALLGDSGNDTLIGGLGADILTGGSGSDIFKYLSASESLAPNRDWIMDFKQGADKIDLTGLGLVWSGSPALNGVWYEKVSGIDYVKANINGADFQIRVSGLGGASINADDFIGLGLGGGNDAPVNTVPDTSVTPLSVNEDTGLAFTGGNQISVNDVDGNLSTTQLSVTNGKLNVTLSGSASISAGANGSSTLTLSGSQTDINATLATLIYQGNLNYNGNDTLTVLSTDGNAATDSDTVAITVEAVNDAPVNTVPDTSVTPLSVNEDTGLAFTGGNQISVNDVDGNLSTTQLSVTNGKLNVTLSGSASISAGANGSSTLTLSGSQTDINATLATLIYQGNLNYNGNDTLTVLSTDGNAATDSDTVAITVEAVNDAPVNTVPDTSVTPLSVNEDTGLAFTGGNQISVNDVDGNLSTTQLSVTNGKLNVTLSGSASISAGANGSSTLTLSGSQTDINATLATLIYQGNLNYNGNDTLTVLSTDGNAATDSDTVAITVEAVNDAPVNTVPDTSVTPLSVNEDTGLAFTGGNQISVNDVDGNLSTTQLSVTNGKLNVTLSGSASISAGANGSSTLTLSGSQTDINATLATLIYQGNLNYNGNDTLTVLSTDGNAATDSDTVAITVEAVNDAPVNTVPDTSVTPLSVNEDTGLAFTGGNQISVNDVDGNLSTTQLSVTNGKLNVTLSGSASISAGANGSSTLTLSGSQTDINATLATLIYQGNLNYNGNDTLTVLSTDGNAATDSDTVAITVEAVNDAPVNTVPDTSVTPLSVNEDTGLAFTGGNQISVNDVDGNLSTTQLSVTNGKLNVTLSGSASISAGANGSSTLTLSGSQTDINATLATLIYQGNLNYNGNDTLTVLSTDGNAATDSDTVAITVEAVNDAPVNTVPDTSVTPLSVNEDTGLAFTGGNQISVNDVDGNLSTTQLSVTNGKLNVTLSGSASISAGANGSSTLTLSGSQTDINATLATLIYQGNLNYSGNDTLTVLSTDGNAATDSDTVAITVEAVNDAPVNTVPDTSVTPLSVNEDTGLAFTGGNQISVNDVDGNLSTTQLSVTNGKLNVTLSGSASISAGANGSSTLTLSGSQTDINATLATLIYQGNLNYSGNDTLTVLSTDGNAATDSDTVAITVEAVNDAPVNTVPDTSVTPLSVNEDTGLAFTGGNQISVNDVDGNLSTTQLSVTNGKLNVTLSGSASISAGANGSSTLTLSGSQTDINATLATLIYQGNLNYNGNDTLTVLSTDGNAATDSDTVAITVEAVNAPPTITSGPTFSNTQITINANDADGGDTIGLWVSSTQIGSNLTPGSSTSVTPTAQGSVLSGDLMLKDAPGGHSVDTGYNLYLGKAGNDSGGTAISASGSDQPVAIYGFGGLDSITGSAYSDFIFGGGGNDTLSGGTGGSDTFGFELTSALNGNDTINNFQGGTLASGGDILDFYGNTDASFSDAGALTSDVNVASNTVYKFYGDQTPSTGGGSPEISTSGSGGNFFVISNGDDAILLAADASNSTAFNVYRMYDSNTGAGVTAAVELLGTVNMATGDFSNISGTNIH</sequence>
<organism evidence="6">
    <name type="scientific">Candidatus Nitrotoga fabula</name>
    <dbReference type="NCBI Taxonomy" id="2182327"/>
    <lineage>
        <taxon>Bacteria</taxon>
        <taxon>Pseudomonadati</taxon>
        <taxon>Pseudomonadota</taxon>
        <taxon>Betaproteobacteria</taxon>
        <taxon>Nitrosomonadales</taxon>
        <taxon>Gallionellaceae</taxon>
        <taxon>Candidatus Nitrotoga</taxon>
    </lineage>
</organism>
<gene>
    <name evidence="6" type="ORF">NITFAB_1190</name>
</gene>
<keyword evidence="3" id="KW-0964">Secreted</keyword>
<dbReference type="NCBIfam" id="NF012211">
    <property type="entry name" value="tand_rpt_95"/>
    <property type="match status" value="8"/>
</dbReference>
<evidence type="ECO:0000256" key="4">
    <source>
        <dbReference type="ARBA" id="ARBA00022737"/>
    </source>
</evidence>
<dbReference type="InterPro" id="IPR011049">
    <property type="entry name" value="Serralysin-like_metalloprot_C"/>
</dbReference>
<comment type="subcellular location">
    <subcellularLocation>
        <location evidence="2">Secreted</location>
    </subcellularLocation>
</comment>
<name>A0A2X0QUY5_9PROT</name>
<dbReference type="PROSITE" id="PS00330">
    <property type="entry name" value="HEMOLYSIN_CALCIUM"/>
    <property type="match status" value="2"/>
</dbReference>
<protein>
    <recommendedName>
        <fullName evidence="5">Peptidase M10 serralysin C-terminal domain-containing protein</fullName>
    </recommendedName>
</protein>
<keyword evidence="4" id="KW-0677">Repeat</keyword>
<dbReference type="InterPro" id="IPR001343">
    <property type="entry name" value="Hemolysn_Ca-bd"/>
</dbReference>
<dbReference type="Pfam" id="PF08548">
    <property type="entry name" value="Peptidase_M10_C"/>
    <property type="match status" value="1"/>
</dbReference>
<evidence type="ECO:0000256" key="1">
    <source>
        <dbReference type="ARBA" id="ARBA00001913"/>
    </source>
</evidence>
<dbReference type="InterPro" id="IPR013858">
    <property type="entry name" value="Peptidase_M10B_C"/>
</dbReference>
<dbReference type="SUPFAM" id="SSF51120">
    <property type="entry name" value="beta-Roll"/>
    <property type="match status" value="1"/>
</dbReference>
<dbReference type="GO" id="GO:0005615">
    <property type="term" value="C:extracellular space"/>
    <property type="evidence" value="ECO:0007669"/>
    <property type="project" value="InterPro"/>
</dbReference>
<evidence type="ECO:0000259" key="5">
    <source>
        <dbReference type="Pfam" id="PF08548"/>
    </source>
</evidence>
<dbReference type="Pfam" id="PF00353">
    <property type="entry name" value="HemolysinCabind"/>
    <property type="match status" value="3"/>
</dbReference>
<feature type="domain" description="Peptidase M10 serralysin C-terminal" evidence="5">
    <location>
        <begin position="85"/>
        <end position="143"/>
    </location>
</feature>
<evidence type="ECO:0000256" key="3">
    <source>
        <dbReference type="ARBA" id="ARBA00022525"/>
    </source>
</evidence>
<dbReference type="GO" id="GO:0005509">
    <property type="term" value="F:calcium ion binding"/>
    <property type="evidence" value="ECO:0007669"/>
    <property type="project" value="InterPro"/>
</dbReference>
<accession>A0A2X0QUY5</accession>